<protein>
    <submittedName>
        <fullName evidence="1">Uncharacterized protein</fullName>
    </submittedName>
</protein>
<evidence type="ECO:0000313" key="2">
    <source>
        <dbReference type="Proteomes" id="UP000790709"/>
    </source>
</evidence>
<dbReference type="Proteomes" id="UP000790709">
    <property type="component" value="Unassembled WGS sequence"/>
</dbReference>
<reference evidence="1" key="1">
    <citation type="journal article" date="2021" name="New Phytol.">
        <title>Evolutionary innovations through gain and loss of genes in the ectomycorrhizal Boletales.</title>
        <authorList>
            <person name="Wu G."/>
            <person name="Miyauchi S."/>
            <person name="Morin E."/>
            <person name="Kuo A."/>
            <person name="Drula E."/>
            <person name="Varga T."/>
            <person name="Kohler A."/>
            <person name="Feng B."/>
            <person name="Cao Y."/>
            <person name="Lipzen A."/>
            <person name="Daum C."/>
            <person name="Hundley H."/>
            <person name="Pangilinan J."/>
            <person name="Johnson J."/>
            <person name="Barry K."/>
            <person name="LaButti K."/>
            <person name="Ng V."/>
            <person name="Ahrendt S."/>
            <person name="Min B."/>
            <person name="Choi I.G."/>
            <person name="Park H."/>
            <person name="Plett J.M."/>
            <person name="Magnuson J."/>
            <person name="Spatafora J.W."/>
            <person name="Nagy L.G."/>
            <person name="Henrissat B."/>
            <person name="Grigoriev I.V."/>
            <person name="Yang Z.L."/>
            <person name="Xu J."/>
            <person name="Martin F.M."/>
        </authorList>
    </citation>
    <scope>NUCLEOTIDE SEQUENCE</scope>
    <source>
        <strain evidence="1">KUC20120723A-06</strain>
    </source>
</reference>
<dbReference type="EMBL" id="MU266339">
    <property type="protein sequence ID" value="KAH7929632.1"/>
    <property type="molecule type" value="Genomic_DNA"/>
</dbReference>
<comment type="caution">
    <text evidence="1">The sequence shown here is derived from an EMBL/GenBank/DDBJ whole genome shotgun (WGS) entry which is preliminary data.</text>
</comment>
<accession>A0ACB8BVX3</accession>
<organism evidence="1 2">
    <name type="scientific">Leucogyrophana mollusca</name>
    <dbReference type="NCBI Taxonomy" id="85980"/>
    <lineage>
        <taxon>Eukaryota</taxon>
        <taxon>Fungi</taxon>
        <taxon>Dikarya</taxon>
        <taxon>Basidiomycota</taxon>
        <taxon>Agaricomycotina</taxon>
        <taxon>Agaricomycetes</taxon>
        <taxon>Agaricomycetidae</taxon>
        <taxon>Boletales</taxon>
        <taxon>Boletales incertae sedis</taxon>
        <taxon>Leucogyrophana</taxon>
    </lineage>
</organism>
<proteinExistence type="predicted"/>
<evidence type="ECO:0000313" key="1">
    <source>
        <dbReference type="EMBL" id="KAH7929632.1"/>
    </source>
</evidence>
<sequence>MDTLPSKPPGSSKRGAGPLRRHRQRMKERAIKERERRSNGARESRSDSPKGSDSRPPEKRARVEGKGKAKENILDLEPGEVLAGPSKTFESNDDFIPFATESDDAASEPEELRREDRLRGKERAHEREWDRGKGRSRGDDRERDRDRDNSRGEKRKYDMVFDFDDKDDSSYRRQKPPSASRKAPWVSDVDWDSCHNVAEMLHQEVKAFVNYMSPTSVEDEIRSLIVDLVSKAVQTAFPDARVSPFGSYATKLYLPSGDIDLVIDSDSMAYSNKVTVLHALANTIKRARITTKVTIIAKAKVPIIKFVTSFGRLNVDISVNQGNGIVAGKIVNGFLKDMRGCGFALRSLVIIAKAFLNQRGMNEVYTGGLGSYSIVCLAVSFLQMHPKIRRGEIDAEKNLGVLVMEFFELYGCYFNYEEVGISVRNGGTYFSKRQRGWYDSFKRNLLSIEDPTDPSNDISKGSYGIGKVRQTLAGAHGIMTTTAFLRAGMLSSRRDGRSYPLRRHNDPEDLSILSSILGVTQETINNRLLLQEVYDQRSLHRLLGVVPKAAVVPAIVPIDENKNENTHSQSTRGATIIENAWSEADMELESGEERHTNGVHRDEQEGEETGRYHIEERRPSKRRKEGSWKDEHPMVFTTDDEDDEPHEYSEDEAEYQAYDIRDKLLEDDESDSSERKSRMSRRRSYWLSKGIGPGLDGDIDDESS</sequence>
<gene>
    <name evidence="1" type="ORF">BV22DRAFT_1056505</name>
</gene>
<name>A0ACB8BVX3_9AGAM</name>
<keyword evidence="2" id="KW-1185">Reference proteome</keyword>